<evidence type="ECO:0000313" key="9">
    <source>
        <dbReference type="EMBL" id="RKS71437.1"/>
    </source>
</evidence>
<evidence type="ECO:0000313" key="10">
    <source>
        <dbReference type="Proteomes" id="UP000281955"/>
    </source>
</evidence>
<dbReference type="InParanoid" id="A0A420XLP0"/>
<dbReference type="InterPro" id="IPR051393">
    <property type="entry name" value="ABC_transporter_permease"/>
</dbReference>
<dbReference type="EMBL" id="RBWV01000014">
    <property type="protein sequence ID" value="RKS71437.1"/>
    <property type="molecule type" value="Genomic_DNA"/>
</dbReference>
<evidence type="ECO:0000259" key="8">
    <source>
        <dbReference type="PROSITE" id="PS50928"/>
    </source>
</evidence>
<comment type="caution">
    <text evidence="9">The sequence shown here is derived from an EMBL/GenBank/DDBJ whole genome shotgun (WGS) entry which is preliminary data.</text>
</comment>
<comment type="similarity">
    <text evidence="7">Belongs to the binding-protein-dependent transport system permease family.</text>
</comment>
<feature type="transmembrane region" description="Helical" evidence="7">
    <location>
        <begin position="34"/>
        <end position="56"/>
    </location>
</feature>
<keyword evidence="5 7" id="KW-1133">Transmembrane helix</keyword>
<evidence type="ECO:0000256" key="2">
    <source>
        <dbReference type="ARBA" id="ARBA00022448"/>
    </source>
</evidence>
<keyword evidence="2 7" id="KW-0813">Transport</keyword>
<accession>A0A420XLP0</accession>
<feature type="transmembrane region" description="Helical" evidence="7">
    <location>
        <begin position="298"/>
        <end position="320"/>
    </location>
</feature>
<keyword evidence="4 7" id="KW-0812">Transmembrane</keyword>
<evidence type="ECO:0000256" key="4">
    <source>
        <dbReference type="ARBA" id="ARBA00022692"/>
    </source>
</evidence>
<sequence>MAASTSVEPPTAAGLRPRQALTLRQRLSRADRTITAYGFIAPFFVVFIAFGLYPLLDTAWVSLRHEELTSSGSSWAGFDNFSYLFGNEYFRKALWHTVTIGLLSTVPQLLMALGLAHLLNQRMRGRTFFRVLMLMPYATSVAAAALVFAQLFGTDHGLINWVIGLVGIDPIAWEPGSWTSQVAVSSIVVWRWTGYNALIYLAAMQAVPGELFEAAAMDGASKWQQFRNVTLPSLRPTIVFTVVVSSIGATQLFGEPLLFSAGAGNANAFGGSSHQYQTLGLLMYQQAFTDGSLGRAAATAWTMFVIIVIVTVVNSLLVSGKLRLPGRSRKGARA</sequence>
<dbReference type="CDD" id="cd06261">
    <property type="entry name" value="TM_PBP2"/>
    <property type="match status" value="1"/>
</dbReference>
<feature type="transmembrane region" description="Helical" evidence="7">
    <location>
        <begin position="131"/>
        <end position="152"/>
    </location>
</feature>
<comment type="subcellular location">
    <subcellularLocation>
        <location evidence="1 7">Cell membrane</location>
        <topology evidence="1 7">Multi-pass membrane protein</topology>
    </subcellularLocation>
</comment>
<feature type="transmembrane region" description="Helical" evidence="7">
    <location>
        <begin position="93"/>
        <end position="119"/>
    </location>
</feature>
<evidence type="ECO:0000256" key="3">
    <source>
        <dbReference type="ARBA" id="ARBA00022475"/>
    </source>
</evidence>
<gene>
    <name evidence="9" type="ORF">CLV35_3235</name>
</gene>
<dbReference type="Gene3D" id="1.10.3720.10">
    <property type="entry name" value="MetI-like"/>
    <property type="match status" value="1"/>
</dbReference>
<dbReference type="PANTHER" id="PTHR30193:SF37">
    <property type="entry name" value="INNER MEMBRANE ABC TRANSPORTER PERMEASE PROTEIN YCJO"/>
    <property type="match status" value="1"/>
</dbReference>
<evidence type="ECO:0000256" key="7">
    <source>
        <dbReference type="RuleBase" id="RU363032"/>
    </source>
</evidence>
<dbReference type="GO" id="GO:0005886">
    <property type="term" value="C:plasma membrane"/>
    <property type="evidence" value="ECO:0007669"/>
    <property type="project" value="UniProtKB-SubCell"/>
</dbReference>
<evidence type="ECO:0000256" key="6">
    <source>
        <dbReference type="ARBA" id="ARBA00023136"/>
    </source>
</evidence>
<dbReference type="PANTHER" id="PTHR30193">
    <property type="entry name" value="ABC TRANSPORTER PERMEASE PROTEIN"/>
    <property type="match status" value="1"/>
</dbReference>
<dbReference type="GO" id="GO:0055085">
    <property type="term" value="P:transmembrane transport"/>
    <property type="evidence" value="ECO:0007669"/>
    <property type="project" value="InterPro"/>
</dbReference>
<reference evidence="9 10" key="1">
    <citation type="submission" date="2018-10" db="EMBL/GenBank/DDBJ databases">
        <title>Genomic Encyclopedia of Archaeal and Bacterial Type Strains, Phase II (KMG-II): from individual species to whole genera.</title>
        <authorList>
            <person name="Goeker M."/>
        </authorList>
    </citation>
    <scope>NUCLEOTIDE SEQUENCE [LARGE SCALE GENOMIC DNA]</scope>
    <source>
        <strain evidence="9 10">RP-AC37</strain>
    </source>
</reference>
<dbReference type="PROSITE" id="PS50928">
    <property type="entry name" value="ABC_TM1"/>
    <property type="match status" value="1"/>
</dbReference>
<evidence type="ECO:0000256" key="5">
    <source>
        <dbReference type="ARBA" id="ARBA00022989"/>
    </source>
</evidence>
<dbReference type="Proteomes" id="UP000281955">
    <property type="component" value="Unassembled WGS sequence"/>
</dbReference>
<keyword evidence="10" id="KW-1185">Reference proteome</keyword>
<dbReference type="InterPro" id="IPR000515">
    <property type="entry name" value="MetI-like"/>
</dbReference>
<proteinExistence type="inferred from homology"/>
<organism evidence="9 10">
    <name type="scientific">Motilibacter peucedani</name>
    <dbReference type="NCBI Taxonomy" id="598650"/>
    <lineage>
        <taxon>Bacteria</taxon>
        <taxon>Bacillati</taxon>
        <taxon>Actinomycetota</taxon>
        <taxon>Actinomycetes</taxon>
        <taxon>Motilibacterales</taxon>
        <taxon>Motilibacteraceae</taxon>
        <taxon>Motilibacter</taxon>
    </lineage>
</organism>
<dbReference type="InterPro" id="IPR035906">
    <property type="entry name" value="MetI-like_sf"/>
</dbReference>
<dbReference type="SUPFAM" id="SSF161098">
    <property type="entry name" value="MetI-like"/>
    <property type="match status" value="1"/>
</dbReference>
<dbReference type="Pfam" id="PF00528">
    <property type="entry name" value="BPD_transp_1"/>
    <property type="match status" value="1"/>
</dbReference>
<keyword evidence="6 7" id="KW-0472">Membrane</keyword>
<dbReference type="AlphaFoldDB" id="A0A420XLP0"/>
<keyword evidence="3" id="KW-1003">Cell membrane</keyword>
<dbReference type="RefSeq" id="WP_121194502.1">
    <property type="nucleotide sequence ID" value="NZ_RBWV01000014.1"/>
</dbReference>
<protein>
    <submittedName>
        <fullName evidence="9">Cellobiose transport system permease protein</fullName>
    </submittedName>
</protein>
<feature type="domain" description="ABC transmembrane type-1" evidence="8">
    <location>
        <begin position="94"/>
        <end position="314"/>
    </location>
</feature>
<name>A0A420XLP0_9ACTN</name>
<evidence type="ECO:0000256" key="1">
    <source>
        <dbReference type="ARBA" id="ARBA00004651"/>
    </source>
</evidence>
<dbReference type="OrthoDB" id="4319190at2"/>